<feature type="transmembrane region" description="Helical" evidence="1">
    <location>
        <begin position="24"/>
        <end position="43"/>
    </location>
</feature>
<dbReference type="Proteomes" id="UP000494206">
    <property type="component" value="Unassembled WGS sequence"/>
</dbReference>
<keyword evidence="1" id="KW-0812">Transmembrane</keyword>
<keyword evidence="3" id="KW-1185">Reference proteome</keyword>
<dbReference type="OrthoDB" id="5804163at2759"/>
<proteinExistence type="predicted"/>
<protein>
    <submittedName>
        <fullName evidence="2">Uncharacterized protein</fullName>
    </submittedName>
</protein>
<feature type="transmembrane region" description="Helical" evidence="1">
    <location>
        <begin position="195"/>
        <end position="220"/>
    </location>
</feature>
<feature type="transmembrane region" description="Helical" evidence="1">
    <location>
        <begin position="232"/>
        <end position="254"/>
    </location>
</feature>
<dbReference type="AlphaFoldDB" id="A0A8S1F4D8"/>
<sequence length="333" mass="39689">MRYLRPDDEIANNHFHLELSKHTYYFFVFWTIWILGIIITGWFNTFSSPIVPWDNCDRALDRPSIRFINEKQFENEVRKLNRFREIIRMHLNDNMTRIDYGLSQLTFCKVRSIVRTNELDPYVSAGLRFVILQTMVFRMVIAIIHTSDLLLSRSPLPKVIQWILSLSPYIQCLQSASAFWVVSFHSEFDRLIGKWHPYAFLSLGFFTLLDMFIDLIHDAVDTRMKLLKSPKFWLKCAFFAGFIFAYPHIVMHWLEFFRDKRCHSYVSWQNAFLEYLCVTSILIFQFCQSVMPLKMWIAPTLDDCQNVSSFPVHIYSPVYHMKVKEYEYISSAI</sequence>
<evidence type="ECO:0000313" key="2">
    <source>
        <dbReference type="EMBL" id="CAB3406979.1"/>
    </source>
</evidence>
<keyword evidence="1" id="KW-0472">Membrane</keyword>
<evidence type="ECO:0000256" key="1">
    <source>
        <dbReference type="SAM" id="Phobius"/>
    </source>
</evidence>
<accession>A0A8S1F4D8</accession>
<name>A0A8S1F4D8_9PELO</name>
<feature type="transmembrane region" description="Helical" evidence="1">
    <location>
        <begin position="129"/>
        <end position="151"/>
    </location>
</feature>
<evidence type="ECO:0000313" key="3">
    <source>
        <dbReference type="Proteomes" id="UP000494206"/>
    </source>
</evidence>
<reference evidence="2 3" key="1">
    <citation type="submission" date="2020-04" db="EMBL/GenBank/DDBJ databases">
        <authorList>
            <person name="Laetsch R D."/>
            <person name="Stevens L."/>
            <person name="Kumar S."/>
            <person name="Blaxter L. M."/>
        </authorList>
    </citation>
    <scope>NUCLEOTIDE SEQUENCE [LARGE SCALE GENOMIC DNA]</scope>
</reference>
<feature type="transmembrane region" description="Helical" evidence="1">
    <location>
        <begin position="163"/>
        <end position="183"/>
    </location>
</feature>
<organism evidence="2 3">
    <name type="scientific">Caenorhabditis bovis</name>
    <dbReference type="NCBI Taxonomy" id="2654633"/>
    <lineage>
        <taxon>Eukaryota</taxon>
        <taxon>Metazoa</taxon>
        <taxon>Ecdysozoa</taxon>
        <taxon>Nematoda</taxon>
        <taxon>Chromadorea</taxon>
        <taxon>Rhabditida</taxon>
        <taxon>Rhabditina</taxon>
        <taxon>Rhabditomorpha</taxon>
        <taxon>Rhabditoidea</taxon>
        <taxon>Rhabditidae</taxon>
        <taxon>Peloderinae</taxon>
        <taxon>Caenorhabditis</taxon>
    </lineage>
</organism>
<gene>
    <name evidence="2" type="ORF">CBOVIS_LOCUS8973</name>
</gene>
<keyword evidence="1" id="KW-1133">Transmembrane helix</keyword>
<comment type="caution">
    <text evidence="2">The sequence shown here is derived from an EMBL/GenBank/DDBJ whole genome shotgun (WGS) entry which is preliminary data.</text>
</comment>
<dbReference type="EMBL" id="CADEPM010000005">
    <property type="protein sequence ID" value="CAB3406979.1"/>
    <property type="molecule type" value="Genomic_DNA"/>
</dbReference>